<evidence type="ECO:0000313" key="1">
    <source>
        <dbReference type="EMBL" id="JAI04799.1"/>
    </source>
</evidence>
<reference evidence="1" key="2">
    <citation type="journal article" date="2015" name="Fish Shellfish Immunol.">
        <title>Early steps in the European eel (Anguilla anguilla)-Vibrio vulnificus interaction in the gills: Role of the RtxA13 toxin.</title>
        <authorList>
            <person name="Callol A."/>
            <person name="Pajuelo D."/>
            <person name="Ebbesson L."/>
            <person name="Teles M."/>
            <person name="MacKenzie S."/>
            <person name="Amaro C."/>
        </authorList>
    </citation>
    <scope>NUCLEOTIDE SEQUENCE</scope>
</reference>
<dbReference type="AlphaFoldDB" id="A0A0E9XT09"/>
<sequence length="51" mass="6205">MRKVPWITFIKRHPERKSGYTYTCIFFDRCLNFHCLKTNLPNYLEGKKNPV</sequence>
<dbReference type="EMBL" id="GBXM01003779">
    <property type="protein sequence ID" value="JAI04799.1"/>
    <property type="molecule type" value="Transcribed_RNA"/>
</dbReference>
<organism evidence="1">
    <name type="scientific">Anguilla anguilla</name>
    <name type="common">European freshwater eel</name>
    <name type="synonym">Muraena anguilla</name>
    <dbReference type="NCBI Taxonomy" id="7936"/>
    <lineage>
        <taxon>Eukaryota</taxon>
        <taxon>Metazoa</taxon>
        <taxon>Chordata</taxon>
        <taxon>Craniata</taxon>
        <taxon>Vertebrata</taxon>
        <taxon>Euteleostomi</taxon>
        <taxon>Actinopterygii</taxon>
        <taxon>Neopterygii</taxon>
        <taxon>Teleostei</taxon>
        <taxon>Anguilliformes</taxon>
        <taxon>Anguillidae</taxon>
        <taxon>Anguilla</taxon>
    </lineage>
</organism>
<accession>A0A0E9XT09</accession>
<protein>
    <submittedName>
        <fullName evidence="1">Uncharacterized protein</fullName>
    </submittedName>
</protein>
<reference evidence="1" key="1">
    <citation type="submission" date="2014-11" db="EMBL/GenBank/DDBJ databases">
        <authorList>
            <person name="Amaro Gonzalez C."/>
        </authorList>
    </citation>
    <scope>NUCLEOTIDE SEQUENCE</scope>
</reference>
<name>A0A0E9XT09_ANGAN</name>
<proteinExistence type="predicted"/>